<accession>A0A427A0A7</accession>
<gene>
    <name evidence="1" type="ORF">B296_00036604</name>
</gene>
<organism evidence="1 2">
    <name type="scientific">Ensete ventricosum</name>
    <name type="common">Abyssinian banana</name>
    <name type="synonym">Musa ensete</name>
    <dbReference type="NCBI Taxonomy" id="4639"/>
    <lineage>
        <taxon>Eukaryota</taxon>
        <taxon>Viridiplantae</taxon>
        <taxon>Streptophyta</taxon>
        <taxon>Embryophyta</taxon>
        <taxon>Tracheophyta</taxon>
        <taxon>Spermatophyta</taxon>
        <taxon>Magnoliopsida</taxon>
        <taxon>Liliopsida</taxon>
        <taxon>Zingiberales</taxon>
        <taxon>Musaceae</taxon>
        <taxon>Ensete</taxon>
    </lineage>
</organism>
<reference evidence="1 2" key="1">
    <citation type="journal article" date="2014" name="Agronomy (Basel)">
        <title>A Draft Genome Sequence for Ensete ventricosum, the Drought-Tolerant Tree Against Hunger.</title>
        <authorList>
            <person name="Harrison J."/>
            <person name="Moore K.A."/>
            <person name="Paszkiewicz K."/>
            <person name="Jones T."/>
            <person name="Grant M."/>
            <person name="Ambacheew D."/>
            <person name="Muzemil S."/>
            <person name="Studholme D.J."/>
        </authorList>
    </citation>
    <scope>NUCLEOTIDE SEQUENCE [LARGE SCALE GENOMIC DNA]</scope>
</reference>
<proteinExistence type="predicted"/>
<sequence>MLRAANEELKLGANQDLVVTVEHRAKELEETMEKLWIELESLKNHGGRLQGILRVHVRPREDGVVSYEFGYQVAVERLQGKHPQIEVEQDSFVECPEDDNCEDGSQPSFRRQHPLGEVADSVIAFLLVFKCASALCSSSILRFSLRPAFDTSDAKFSILKVVKTTSGGRTTSVPKARL</sequence>
<dbReference type="AlphaFoldDB" id="A0A427A0A7"/>
<dbReference type="EMBL" id="AMZH03004280">
    <property type="protein sequence ID" value="RRT69643.1"/>
    <property type="molecule type" value="Genomic_DNA"/>
</dbReference>
<dbReference type="Proteomes" id="UP000287651">
    <property type="component" value="Unassembled WGS sequence"/>
</dbReference>
<comment type="caution">
    <text evidence="1">The sequence shown here is derived from an EMBL/GenBank/DDBJ whole genome shotgun (WGS) entry which is preliminary data.</text>
</comment>
<evidence type="ECO:0000313" key="1">
    <source>
        <dbReference type="EMBL" id="RRT69643.1"/>
    </source>
</evidence>
<protein>
    <submittedName>
        <fullName evidence="1">Uncharacterized protein</fullName>
    </submittedName>
</protein>
<name>A0A427A0A7_ENSVE</name>
<evidence type="ECO:0000313" key="2">
    <source>
        <dbReference type="Proteomes" id="UP000287651"/>
    </source>
</evidence>